<feature type="compositionally biased region" description="Polar residues" evidence="1">
    <location>
        <begin position="188"/>
        <end position="200"/>
    </location>
</feature>
<evidence type="ECO:0000313" key="2">
    <source>
        <dbReference type="EMBL" id="KAK8057693.1"/>
    </source>
</evidence>
<sequence>MVSAASYLESCKSRVASKTTAPDEDKPQLLLFSAKTAYSLTDAHVRKLPRVAGENTFAHRSFAIASQDKIEVERTVCWVPTMSRYAIRDGEVVVNRIFPFSMGQELVTVSRTEVACLTITQPGLLNTLAWPSKSTTDPQDDAIEVEVYVSGLNFREPPARLQTSILPPQVPFDTMTGERPSLPPLSGKTVSRTAMRSSRGTAGCNRKAVTANDWLRIIITRFLLLSFKQQWTYVVRDSIDSG</sequence>
<dbReference type="EMBL" id="JAQQWM010000007">
    <property type="protein sequence ID" value="KAK8057693.1"/>
    <property type="molecule type" value="Genomic_DNA"/>
</dbReference>
<gene>
    <name evidence="2" type="ORF">PG996_011630</name>
</gene>
<protein>
    <recommendedName>
        <fullName evidence="4">Polyketide synthase</fullName>
    </recommendedName>
</protein>
<reference evidence="2 3" key="1">
    <citation type="submission" date="2023-01" db="EMBL/GenBank/DDBJ databases">
        <title>Analysis of 21 Apiospora genomes using comparative genomics revels a genus with tremendous synthesis potential of carbohydrate active enzymes and secondary metabolites.</title>
        <authorList>
            <person name="Sorensen T."/>
        </authorList>
    </citation>
    <scope>NUCLEOTIDE SEQUENCE [LARGE SCALE GENOMIC DNA]</scope>
    <source>
        <strain evidence="2 3">CBS 83171</strain>
    </source>
</reference>
<evidence type="ECO:0000256" key="1">
    <source>
        <dbReference type="SAM" id="MobiDB-lite"/>
    </source>
</evidence>
<feature type="region of interest" description="Disordered" evidence="1">
    <location>
        <begin position="176"/>
        <end position="201"/>
    </location>
</feature>
<proteinExistence type="predicted"/>
<evidence type="ECO:0000313" key="3">
    <source>
        <dbReference type="Proteomes" id="UP001446871"/>
    </source>
</evidence>
<comment type="caution">
    <text evidence="2">The sequence shown here is derived from an EMBL/GenBank/DDBJ whole genome shotgun (WGS) entry which is preliminary data.</text>
</comment>
<organism evidence="2 3">
    <name type="scientific">Apiospora saccharicola</name>
    <dbReference type="NCBI Taxonomy" id="335842"/>
    <lineage>
        <taxon>Eukaryota</taxon>
        <taxon>Fungi</taxon>
        <taxon>Dikarya</taxon>
        <taxon>Ascomycota</taxon>
        <taxon>Pezizomycotina</taxon>
        <taxon>Sordariomycetes</taxon>
        <taxon>Xylariomycetidae</taxon>
        <taxon>Amphisphaeriales</taxon>
        <taxon>Apiosporaceae</taxon>
        <taxon>Apiospora</taxon>
    </lineage>
</organism>
<keyword evidence="3" id="KW-1185">Reference proteome</keyword>
<dbReference type="Proteomes" id="UP001446871">
    <property type="component" value="Unassembled WGS sequence"/>
</dbReference>
<evidence type="ECO:0008006" key="4">
    <source>
        <dbReference type="Google" id="ProtNLM"/>
    </source>
</evidence>
<name>A0ABR1UIH0_9PEZI</name>
<accession>A0ABR1UIH0</accession>